<dbReference type="Gene3D" id="1.10.10.10">
    <property type="entry name" value="Winged helix-like DNA-binding domain superfamily/Winged helix DNA-binding domain"/>
    <property type="match status" value="1"/>
</dbReference>
<dbReference type="InterPro" id="IPR058163">
    <property type="entry name" value="LysR-type_TF_proteobact-type"/>
</dbReference>
<dbReference type="InterPro" id="IPR005119">
    <property type="entry name" value="LysR_subst-bd"/>
</dbReference>
<evidence type="ECO:0000256" key="1">
    <source>
        <dbReference type="ARBA" id="ARBA00009437"/>
    </source>
</evidence>
<dbReference type="SUPFAM" id="SSF53850">
    <property type="entry name" value="Periplasmic binding protein-like II"/>
    <property type="match status" value="1"/>
</dbReference>
<dbReference type="PRINTS" id="PR00039">
    <property type="entry name" value="HTHLYSR"/>
</dbReference>
<dbReference type="Pfam" id="PF03466">
    <property type="entry name" value="LysR_substrate"/>
    <property type="match status" value="1"/>
</dbReference>
<dbReference type="GO" id="GO:0003700">
    <property type="term" value="F:DNA-binding transcription factor activity"/>
    <property type="evidence" value="ECO:0007669"/>
    <property type="project" value="InterPro"/>
</dbReference>
<dbReference type="KEGG" id="pacs:FAZ98_21335"/>
<evidence type="ECO:0000256" key="2">
    <source>
        <dbReference type="ARBA" id="ARBA00023015"/>
    </source>
</evidence>
<name>A0A7Z2JIE1_9BURK</name>
<keyword evidence="4" id="KW-0804">Transcription</keyword>
<dbReference type="Proteomes" id="UP000433577">
    <property type="component" value="Chromosome 2"/>
</dbReference>
<dbReference type="PROSITE" id="PS50931">
    <property type="entry name" value="HTH_LYSR"/>
    <property type="match status" value="1"/>
</dbReference>
<evidence type="ECO:0000313" key="6">
    <source>
        <dbReference type="EMBL" id="QGZ64269.1"/>
    </source>
</evidence>
<reference evidence="6 7" key="1">
    <citation type="submission" date="2019-12" db="EMBL/GenBank/DDBJ databases">
        <title>Paraburkholderia acidiphila 7Q-K02 sp. nov and Paraburkholderia acidisoli DHF22 sp. nov., two strains isolated from forest soil.</title>
        <authorList>
            <person name="Gao Z."/>
            <person name="Qiu L."/>
        </authorList>
    </citation>
    <scope>NUCLEOTIDE SEQUENCE [LARGE SCALE GENOMIC DNA]</scope>
    <source>
        <strain evidence="6 7">DHF22</strain>
    </source>
</reference>
<accession>A0A7Z2JIE1</accession>
<dbReference type="PANTHER" id="PTHR30537:SF26">
    <property type="entry name" value="GLYCINE CLEAVAGE SYSTEM TRANSCRIPTIONAL ACTIVATOR"/>
    <property type="match status" value="1"/>
</dbReference>
<feature type="domain" description="HTH lysR-type" evidence="5">
    <location>
        <begin position="10"/>
        <end position="67"/>
    </location>
</feature>
<dbReference type="InterPro" id="IPR036388">
    <property type="entry name" value="WH-like_DNA-bd_sf"/>
</dbReference>
<protein>
    <submittedName>
        <fullName evidence="6">LysR family transcriptional regulator</fullName>
    </submittedName>
</protein>
<dbReference type="EMBL" id="CP046914">
    <property type="protein sequence ID" value="QGZ64269.1"/>
    <property type="molecule type" value="Genomic_DNA"/>
</dbReference>
<keyword evidence="2" id="KW-0805">Transcription regulation</keyword>
<dbReference type="SUPFAM" id="SSF46785">
    <property type="entry name" value="Winged helix' DNA-binding domain"/>
    <property type="match status" value="1"/>
</dbReference>
<dbReference type="AlphaFoldDB" id="A0A7Z2JIE1"/>
<keyword evidence="7" id="KW-1185">Reference proteome</keyword>
<dbReference type="GO" id="GO:0043565">
    <property type="term" value="F:sequence-specific DNA binding"/>
    <property type="evidence" value="ECO:0007669"/>
    <property type="project" value="TreeGrafter"/>
</dbReference>
<dbReference type="CDD" id="cd08432">
    <property type="entry name" value="PBP2_GcdR_TrpI_HvrB_AmpR_like"/>
    <property type="match status" value="1"/>
</dbReference>
<dbReference type="InterPro" id="IPR000847">
    <property type="entry name" value="LysR_HTH_N"/>
</dbReference>
<evidence type="ECO:0000313" key="7">
    <source>
        <dbReference type="Proteomes" id="UP000433577"/>
    </source>
</evidence>
<dbReference type="Pfam" id="PF00126">
    <property type="entry name" value="HTH_1"/>
    <property type="match status" value="1"/>
</dbReference>
<comment type="similarity">
    <text evidence="1">Belongs to the LysR transcriptional regulatory family.</text>
</comment>
<sequence length="298" mass="33145">MKRSIGRSIPSSDSLIIFDACVRFMNFTQAGNSVGLTQSAVSRQVLDLEQFLNVALFERSGRHLTLTASGKEYWEKIAPLLDELEAATVRTQMRHTLRNTLNLSVAGSFCNRWLIPNLPNFVKEHPGILVNVTSRVGHIDLSRTQFDAAIINSPTRPPGTQMTKLFPLSLAAFCAPSLLNERATLSAKDIAALPLLHLKEMPEAWSEYLAALGLQNVKVEAASYYSLLLLSCEAALAGLGVALLPPEFVTEDVRTGRLVRLSPMTIPTKFSYWFTWQATEERSDALIAFRHWLEARCQ</sequence>
<dbReference type="PANTHER" id="PTHR30537">
    <property type="entry name" value="HTH-TYPE TRANSCRIPTIONAL REGULATOR"/>
    <property type="match status" value="1"/>
</dbReference>
<organism evidence="6 7">
    <name type="scientific">Paraburkholderia acidisoli</name>
    <dbReference type="NCBI Taxonomy" id="2571748"/>
    <lineage>
        <taxon>Bacteria</taxon>
        <taxon>Pseudomonadati</taxon>
        <taxon>Pseudomonadota</taxon>
        <taxon>Betaproteobacteria</taxon>
        <taxon>Burkholderiales</taxon>
        <taxon>Burkholderiaceae</taxon>
        <taxon>Paraburkholderia</taxon>
    </lineage>
</organism>
<proteinExistence type="inferred from homology"/>
<evidence type="ECO:0000259" key="5">
    <source>
        <dbReference type="PROSITE" id="PS50931"/>
    </source>
</evidence>
<dbReference type="Gene3D" id="3.40.190.10">
    <property type="entry name" value="Periplasmic binding protein-like II"/>
    <property type="match status" value="2"/>
</dbReference>
<dbReference type="InterPro" id="IPR036390">
    <property type="entry name" value="WH_DNA-bd_sf"/>
</dbReference>
<gene>
    <name evidence="6" type="ORF">FAZ98_21335</name>
</gene>
<dbReference type="GO" id="GO:0006351">
    <property type="term" value="P:DNA-templated transcription"/>
    <property type="evidence" value="ECO:0007669"/>
    <property type="project" value="TreeGrafter"/>
</dbReference>
<evidence type="ECO:0000256" key="4">
    <source>
        <dbReference type="ARBA" id="ARBA00023163"/>
    </source>
</evidence>
<evidence type="ECO:0000256" key="3">
    <source>
        <dbReference type="ARBA" id="ARBA00023125"/>
    </source>
</evidence>
<keyword evidence="3" id="KW-0238">DNA-binding</keyword>